<sequence length="149" mass="17343">RIGSYLEFVLAYDCSLTNVILYILQMVLFSISINQRGKHIVPSMICRVWNYAFVYYYFIAGDWIVESYNQSALNICLAEICFPIFRVSRDCNFPHLMRSCNGVFTKPRQGGISPYELHYLVCKQVMLHCPTHFYSFIIASSSQTPLILW</sequence>
<name>A0A816INE2_BRANA</name>
<gene>
    <name evidence="1" type="ORF">DARMORV10_C09P03740.1</name>
</gene>
<accession>A0A816INE2</accession>
<feature type="non-terminal residue" evidence="1">
    <location>
        <position position="1"/>
    </location>
</feature>
<protein>
    <submittedName>
        <fullName evidence="1">(rape) hypothetical protein</fullName>
    </submittedName>
</protein>
<dbReference type="EMBL" id="HG994373">
    <property type="protein sequence ID" value="CAF1715606.1"/>
    <property type="molecule type" value="Genomic_DNA"/>
</dbReference>
<reference evidence="1" key="1">
    <citation type="submission" date="2021-01" db="EMBL/GenBank/DDBJ databases">
        <authorList>
            <consortium name="Genoscope - CEA"/>
            <person name="William W."/>
        </authorList>
    </citation>
    <scope>NUCLEOTIDE SEQUENCE</scope>
</reference>
<proteinExistence type="predicted"/>
<dbReference type="AlphaFoldDB" id="A0A816INE2"/>
<organism evidence="1">
    <name type="scientific">Brassica napus</name>
    <name type="common">Rape</name>
    <dbReference type="NCBI Taxonomy" id="3708"/>
    <lineage>
        <taxon>Eukaryota</taxon>
        <taxon>Viridiplantae</taxon>
        <taxon>Streptophyta</taxon>
        <taxon>Embryophyta</taxon>
        <taxon>Tracheophyta</taxon>
        <taxon>Spermatophyta</taxon>
        <taxon>Magnoliopsida</taxon>
        <taxon>eudicotyledons</taxon>
        <taxon>Gunneridae</taxon>
        <taxon>Pentapetalae</taxon>
        <taxon>rosids</taxon>
        <taxon>malvids</taxon>
        <taxon>Brassicales</taxon>
        <taxon>Brassicaceae</taxon>
        <taxon>Brassiceae</taxon>
        <taxon>Brassica</taxon>
    </lineage>
</organism>
<evidence type="ECO:0000313" key="1">
    <source>
        <dbReference type="EMBL" id="CAF1715606.1"/>
    </source>
</evidence>
<dbReference type="Proteomes" id="UP001295469">
    <property type="component" value="Chromosome C09"/>
</dbReference>